<dbReference type="RefSeq" id="WP_102239402.1">
    <property type="nucleotide sequence ID" value="NZ_PNHK01000004.1"/>
</dbReference>
<name>A0A2N6VKX4_9MICO</name>
<organism evidence="2 3">
    <name type="scientific">Brevibacterium paucivorans</name>
    <dbReference type="NCBI Taxonomy" id="170994"/>
    <lineage>
        <taxon>Bacteria</taxon>
        <taxon>Bacillati</taxon>
        <taxon>Actinomycetota</taxon>
        <taxon>Actinomycetes</taxon>
        <taxon>Micrococcales</taxon>
        <taxon>Brevibacteriaceae</taxon>
        <taxon>Brevibacterium</taxon>
    </lineage>
</organism>
<feature type="compositionally biased region" description="Basic and acidic residues" evidence="1">
    <location>
        <begin position="189"/>
        <end position="199"/>
    </location>
</feature>
<sequence>MHEQDRQHRLADALLSGPRGRRLLLEYALASERIEGKDERDDSLSLAVFIASYHLDLRSGSTSGALMGPGAEEIRKTVVTPEETATRLEGVVLAEVTPRSLLSGLSSSVEMAAYWQEPQGDDVLAATGPMRAGLRRVAEHIAASTHTDWWTTPVEESSQWTVQWDGELRRVPEDPLRVLRTVRAKDADDEKLAARERPTDPTASWSGIWWSTPPRELPSSTREMFDTSPVGLWLVEDSMGWETAETLRLEVPEGLRVYEIDSAEAWAELCRRFPFEQTAQKRHDWYLTTGRTGKWVVPDWAKVAEHYDAVHLQVAAYLAVAGTAIPVDADTATVIAGWGPDETYWFTPRVSHLGTPTAWTLTEDSIDYLWERRPN</sequence>
<comment type="caution">
    <text evidence="2">The sequence shown here is derived from an EMBL/GenBank/DDBJ whole genome shotgun (WGS) entry which is preliminary data.</text>
</comment>
<accession>A0A2N6VKX4</accession>
<feature type="region of interest" description="Disordered" evidence="1">
    <location>
        <begin position="189"/>
        <end position="209"/>
    </location>
</feature>
<evidence type="ECO:0000256" key="1">
    <source>
        <dbReference type="SAM" id="MobiDB-lite"/>
    </source>
</evidence>
<dbReference type="AlphaFoldDB" id="A0A2N6VKX4"/>
<gene>
    <name evidence="2" type="ORF">CJ199_10365</name>
</gene>
<evidence type="ECO:0000313" key="3">
    <source>
        <dbReference type="Proteomes" id="UP000235598"/>
    </source>
</evidence>
<protein>
    <submittedName>
        <fullName evidence="2">Uncharacterized protein</fullName>
    </submittedName>
</protein>
<dbReference type="Proteomes" id="UP000235598">
    <property type="component" value="Unassembled WGS sequence"/>
</dbReference>
<proteinExistence type="predicted"/>
<evidence type="ECO:0000313" key="2">
    <source>
        <dbReference type="EMBL" id="PMD04759.1"/>
    </source>
</evidence>
<reference evidence="2 3" key="1">
    <citation type="submission" date="2017-09" db="EMBL/GenBank/DDBJ databases">
        <title>Bacterial strain isolated from the female urinary microbiota.</title>
        <authorList>
            <person name="Thomas-White K."/>
            <person name="Kumar N."/>
            <person name="Forster S."/>
            <person name="Putonti C."/>
            <person name="Lawley T."/>
            <person name="Wolfe A.J."/>
        </authorList>
    </citation>
    <scope>NUCLEOTIDE SEQUENCE [LARGE SCALE GENOMIC DNA]</scope>
    <source>
        <strain evidence="2 3">UMB1301</strain>
    </source>
</reference>
<dbReference type="EMBL" id="PNHK01000004">
    <property type="protein sequence ID" value="PMD04759.1"/>
    <property type="molecule type" value="Genomic_DNA"/>
</dbReference>
<dbReference type="OrthoDB" id="4700192at2"/>